<gene>
    <name evidence="4" type="ORF">ACFFJ2_10275</name>
</gene>
<evidence type="ECO:0000256" key="1">
    <source>
        <dbReference type="ARBA" id="ARBA00023125"/>
    </source>
</evidence>
<dbReference type="InterPro" id="IPR047057">
    <property type="entry name" value="MerR_fam"/>
</dbReference>
<keyword evidence="1" id="KW-0238">DNA-binding</keyword>
<dbReference type="EMBL" id="JBHLXD010000014">
    <property type="protein sequence ID" value="MFC0208783.1"/>
    <property type="molecule type" value="Genomic_DNA"/>
</dbReference>
<protein>
    <submittedName>
        <fullName evidence="4">Helix-turn-helix domain-containing protein</fullName>
    </submittedName>
</protein>
<dbReference type="CDD" id="cd04785">
    <property type="entry name" value="HTH_CadR-PbrR-like"/>
    <property type="match status" value="1"/>
</dbReference>
<feature type="domain" description="HTH merR-type" evidence="3">
    <location>
        <begin position="1"/>
        <end position="70"/>
    </location>
</feature>
<dbReference type="SMART" id="SM00422">
    <property type="entry name" value="HTH_MERR"/>
    <property type="match status" value="1"/>
</dbReference>
<dbReference type="Gene3D" id="1.10.1660.10">
    <property type="match status" value="1"/>
</dbReference>
<dbReference type="InterPro" id="IPR000551">
    <property type="entry name" value="MerR-type_HTH_dom"/>
</dbReference>
<dbReference type="PROSITE" id="PS50937">
    <property type="entry name" value="HTH_MERR_2"/>
    <property type="match status" value="1"/>
</dbReference>
<proteinExistence type="predicted"/>
<dbReference type="RefSeq" id="WP_261522112.1">
    <property type="nucleotide sequence ID" value="NZ_JAODNW010000022.1"/>
</dbReference>
<dbReference type="PRINTS" id="PR00040">
    <property type="entry name" value="HTHMERR"/>
</dbReference>
<dbReference type="PANTHER" id="PTHR30204:SF92">
    <property type="entry name" value="HTH-TYPE TRANSCRIPTIONAL REGULATOR ZNTR"/>
    <property type="match status" value="1"/>
</dbReference>
<evidence type="ECO:0000313" key="5">
    <source>
        <dbReference type="Proteomes" id="UP001589755"/>
    </source>
</evidence>
<sequence length="151" mass="17087">MITIGALSKRTGVNIETIRYYERIRLIPPPPRTDSGRRLYGAEDVRRLTFIRHARDLGFDISAIKTMLALQGVPEASCEQVSQIATDQLEAVESRIRRLLGLRTELTRMIKECDNGRVATCRIIEVLSDAPGDPDAQSDRPERKLRRRGIS</sequence>
<feature type="region of interest" description="Disordered" evidence="2">
    <location>
        <begin position="130"/>
        <end position="151"/>
    </location>
</feature>
<comment type="caution">
    <text evidence="4">The sequence shown here is derived from an EMBL/GenBank/DDBJ whole genome shotgun (WGS) entry which is preliminary data.</text>
</comment>
<dbReference type="Proteomes" id="UP001589755">
    <property type="component" value="Unassembled WGS sequence"/>
</dbReference>
<accession>A0ABV6D826</accession>
<organism evidence="4 5">
    <name type="scientific">Chelativorans intermedius</name>
    <dbReference type="NCBI Taxonomy" id="515947"/>
    <lineage>
        <taxon>Bacteria</taxon>
        <taxon>Pseudomonadati</taxon>
        <taxon>Pseudomonadota</taxon>
        <taxon>Alphaproteobacteria</taxon>
        <taxon>Hyphomicrobiales</taxon>
        <taxon>Phyllobacteriaceae</taxon>
        <taxon>Chelativorans</taxon>
    </lineage>
</organism>
<evidence type="ECO:0000256" key="2">
    <source>
        <dbReference type="SAM" id="MobiDB-lite"/>
    </source>
</evidence>
<evidence type="ECO:0000259" key="3">
    <source>
        <dbReference type="PROSITE" id="PS50937"/>
    </source>
</evidence>
<keyword evidence="5" id="KW-1185">Reference proteome</keyword>
<dbReference type="Pfam" id="PF13411">
    <property type="entry name" value="MerR_1"/>
    <property type="match status" value="1"/>
</dbReference>
<dbReference type="InterPro" id="IPR009061">
    <property type="entry name" value="DNA-bd_dom_put_sf"/>
</dbReference>
<name>A0ABV6D826_9HYPH</name>
<dbReference type="PANTHER" id="PTHR30204">
    <property type="entry name" value="REDOX-CYCLING DRUG-SENSING TRANSCRIPTIONAL ACTIVATOR SOXR"/>
    <property type="match status" value="1"/>
</dbReference>
<reference evidence="4 5" key="1">
    <citation type="submission" date="2024-09" db="EMBL/GenBank/DDBJ databases">
        <authorList>
            <person name="Sun Q."/>
            <person name="Mori K."/>
        </authorList>
    </citation>
    <scope>NUCLEOTIDE SEQUENCE [LARGE SCALE GENOMIC DNA]</scope>
    <source>
        <strain evidence="4 5">CCM 8543</strain>
    </source>
</reference>
<evidence type="ECO:0000313" key="4">
    <source>
        <dbReference type="EMBL" id="MFC0208783.1"/>
    </source>
</evidence>
<dbReference type="SUPFAM" id="SSF46955">
    <property type="entry name" value="Putative DNA-binding domain"/>
    <property type="match status" value="1"/>
</dbReference>